<evidence type="ECO:0000256" key="1">
    <source>
        <dbReference type="SAM" id="Phobius"/>
    </source>
</evidence>
<dbReference type="EMBL" id="FNAO01000002">
    <property type="protein sequence ID" value="SDD89100.1"/>
    <property type="molecule type" value="Genomic_DNA"/>
</dbReference>
<keyword evidence="1" id="KW-0472">Membrane</keyword>
<dbReference type="AlphaFoldDB" id="A0A1G6YFF8"/>
<name>A0A1G6YFF8_9FLAO</name>
<organism evidence="3 4">
    <name type="scientific">Pricia antarctica</name>
    <dbReference type="NCBI Taxonomy" id="641691"/>
    <lineage>
        <taxon>Bacteria</taxon>
        <taxon>Pseudomonadati</taxon>
        <taxon>Bacteroidota</taxon>
        <taxon>Flavobacteriia</taxon>
        <taxon>Flavobacteriales</taxon>
        <taxon>Flavobacteriaceae</taxon>
        <taxon>Pricia</taxon>
    </lineage>
</organism>
<accession>A0A1G6YFF8</accession>
<gene>
    <name evidence="3" type="ORF">SAMN05421636_102237</name>
</gene>
<feature type="domain" description="SHOCT" evidence="2">
    <location>
        <begin position="46"/>
        <end position="66"/>
    </location>
</feature>
<evidence type="ECO:0000313" key="3">
    <source>
        <dbReference type="EMBL" id="SDD89100.1"/>
    </source>
</evidence>
<sequence>MFFRDGFFWGMHLIWWGIWLVALGWIFFGPSNWPYPEEEEDDILVTLKRRFAKGEITAQEYEESKSLLKSDK</sequence>
<dbReference type="OrthoDB" id="5421551at2"/>
<proteinExistence type="predicted"/>
<reference evidence="3 4" key="1">
    <citation type="submission" date="2016-10" db="EMBL/GenBank/DDBJ databases">
        <authorList>
            <person name="de Groot N.N."/>
        </authorList>
    </citation>
    <scope>NUCLEOTIDE SEQUENCE [LARGE SCALE GENOMIC DNA]</scope>
    <source>
        <strain evidence="3 4">DSM 23421</strain>
    </source>
</reference>
<dbReference type="STRING" id="641691.SAMN05421636_102237"/>
<dbReference type="RefSeq" id="WP_091866049.1">
    <property type="nucleotide sequence ID" value="NZ_FNAO01000002.1"/>
</dbReference>
<dbReference type="Proteomes" id="UP000199109">
    <property type="component" value="Unassembled WGS sequence"/>
</dbReference>
<feature type="transmembrane region" description="Helical" evidence="1">
    <location>
        <begin position="7"/>
        <end position="28"/>
    </location>
</feature>
<evidence type="ECO:0000313" key="4">
    <source>
        <dbReference type="Proteomes" id="UP000199109"/>
    </source>
</evidence>
<keyword evidence="1" id="KW-0812">Transmembrane</keyword>
<evidence type="ECO:0000259" key="2">
    <source>
        <dbReference type="Pfam" id="PF09851"/>
    </source>
</evidence>
<protein>
    <submittedName>
        <fullName evidence="3">Putative membrane protein</fullName>
    </submittedName>
</protein>
<keyword evidence="4" id="KW-1185">Reference proteome</keyword>
<dbReference type="Pfam" id="PF09851">
    <property type="entry name" value="SHOCT"/>
    <property type="match status" value="1"/>
</dbReference>
<dbReference type="InterPro" id="IPR018649">
    <property type="entry name" value="SHOCT"/>
</dbReference>
<keyword evidence="1" id="KW-1133">Transmembrane helix</keyword>